<evidence type="ECO:0000256" key="7">
    <source>
        <dbReference type="SAM" id="Phobius"/>
    </source>
</evidence>
<comment type="subcellular location">
    <subcellularLocation>
        <location evidence="1">Cell membrane</location>
        <topology evidence="1">Multi-pass membrane protein</topology>
    </subcellularLocation>
</comment>
<dbReference type="PANTHER" id="PTHR40074:SF2">
    <property type="entry name" value="O-ACETYLTRANSFERASE WECH"/>
    <property type="match status" value="1"/>
</dbReference>
<dbReference type="Proteomes" id="UP000824175">
    <property type="component" value="Unassembled WGS sequence"/>
</dbReference>
<proteinExistence type="inferred from homology"/>
<feature type="transmembrane region" description="Helical" evidence="7">
    <location>
        <begin position="173"/>
        <end position="193"/>
    </location>
</feature>
<dbReference type="EMBL" id="DVMJ01000062">
    <property type="protein sequence ID" value="HIU13900.1"/>
    <property type="molecule type" value="Genomic_DNA"/>
</dbReference>
<comment type="caution">
    <text evidence="9">The sequence shown here is derived from an EMBL/GenBank/DDBJ whole genome shotgun (WGS) entry which is preliminary data.</text>
</comment>
<feature type="transmembrane region" description="Helical" evidence="7">
    <location>
        <begin position="357"/>
        <end position="386"/>
    </location>
</feature>
<feature type="transmembrane region" description="Helical" evidence="7">
    <location>
        <begin position="222"/>
        <end position="244"/>
    </location>
</feature>
<evidence type="ECO:0000313" key="9">
    <source>
        <dbReference type="EMBL" id="HIU13900.1"/>
    </source>
</evidence>
<evidence type="ECO:0000256" key="6">
    <source>
        <dbReference type="ARBA" id="ARBA00023136"/>
    </source>
</evidence>
<feature type="transmembrane region" description="Helical" evidence="7">
    <location>
        <begin position="72"/>
        <end position="91"/>
    </location>
</feature>
<reference evidence="9" key="2">
    <citation type="journal article" date="2021" name="PeerJ">
        <title>Extensive microbial diversity within the chicken gut microbiome revealed by metagenomics and culture.</title>
        <authorList>
            <person name="Gilroy R."/>
            <person name="Ravi A."/>
            <person name="Getino M."/>
            <person name="Pursley I."/>
            <person name="Horton D.L."/>
            <person name="Alikhan N.F."/>
            <person name="Baker D."/>
            <person name="Gharbi K."/>
            <person name="Hall N."/>
            <person name="Watson M."/>
            <person name="Adriaenssens E.M."/>
            <person name="Foster-Nyarko E."/>
            <person name="Jarju S."/>
            <person name="Secka A."/>
            <person name="Antonio M."/>
            <person name="Oren A."/>
            <person name="Chaudhuri R.R."/>
            <person name="La Ragione R."/>
            <person name="Hildebrand F."/>
            <person name="Pallen M.J."/>
        </authorList>
    </citation>
    <scope>NUCLEOTIDE SEQUENCE</scope>
    <source>
        <strain evidence="9">CHK195-11698</strain>
    </source>
</reference>
<feature type="transmembrane region" description="Helical" evidence="7">
    <location>
        <begin position="256"/>
        <end position="281"/>
    </location>
</feature>
<keyword evidence="3" id="KW-1003">Cell membrane</keyword>
<evidence type="ECO:0000259" key="8">
    <source>
        <dbReference type="Pfam" id="PF01757"/>
    </source>
</evidence>
<dbReference type="GO" id="GO:0005886">
    <property type="term" value="C:plasma membrane"/>
    <property type="evidence" value="ECO:0007669"/>
    <property type="project" value="UniProtKB-SubCell"/>
</dbReference>
<feature type="transmembrane region" description="Helical" evidence="7">
    <location>
        <begin position="319"/>
        <end position="337"/>
    </location>
</feature>
<sequence length="402" mass="46817">MKYQKEIMITAVMAAVIFALRLLNVFQVENGLAHPLVMLLMIVGSSLLAIWLQRDMDANYAHQRLYYPNLNILKYVCAVLIVILHLRPFLGYSSKLDLAFNNILSRICVPVFFLITGYFVAQKEKTNPTYIRSYIQKNIHLYLVWSMIYIPVSVYFAFTNRHVIDLYIPSLSFPLYALIPLVILGLPLILIFYTGTYYHLWYFPAVILSLIVVAQWKKRWSLGWLLVISFVLLLFGATETYYGVLPLTLQRIISYYYNIFFTTRNFLFFGLFYVVLGYYLGSKKQVYASYCLEKLLISIMLLVFEALLLQGTERLNSNILLACVPVTYYLFVCTIYLSNHHQKHLPFGELSKYYYLIHPIVIVLVTAFPLHPLLQLLVVLLLTQLVSYGLYRLKRKHPSLPI</sequence>
<dbReference type="InterPro" id="IPR002656">
    <property type="entry name" value="Acyl_transf_3_dom"/>
</dbReference>
<feature type="transmembrane region" description="Helical" evidence="7">
    <location>
        <begin position="7"/>
        <end position="26"/>
    </location>
</feature>
<evidence type="ECO:0000256" key="1">
    <source>
        <dbReference type="ARBA" id="ARBA00004651"/>
    </source>
</evidence>
<name>A0A9D1L0M2_9FIRM</name>
<keyword evidence="5 7" id="KW-1133">Transmembrane helix</keyword>
<gene>
    <name evidence="9" type="ORF">IAD15_07525</name>
</gene>
<comment type="similarity">
    <text evidence="2">Belongs to the acyltransferase 3 family.</text>
</comment>
<accession>A0A9D1L0M2</accession>
<dbReference type="GO" id="GO:0009246">
    <property type="term" value="P:enterobacterial common antigen biosynthetic process"/>
    <property type="evidence" value="ECO:0007669"/>
    <property type="project" value="TreeGrafter"/>
</dbReference>
<dbReference type="PANTHER" id="PTHR40074">
    <property type="entry name" value="O-ACETYLTRANSFERASE WECH"/>
    <property type="match status" value="1"/>
</dbReference>
<evidence type="ECO:0000313" key="10">
    <source>
        <dbReference type="Proteomes" id="UP000824175"/>
    </source>
</evidence>
<feature type="transmembrane region" description="Helical" evidence="7">
    <location>
        <begin position="32"/>
        <end position="52"/>
    </location>
</feature>
<feature type="transmembrane region" description="Helical" evidence="7">
    <location>
        <begin position="141"/>
        <end position="158"/>
    </location>
</feature>
<evidence type="ECO:0000256" key="2">
    <source>
        <dbReference type="ARBA" id="ARBA00007400"/>
    </source>
</evidence>
<keyword evidence="9" id="KW-0808">Transferase</keyword>
<evidence type="ECO:0000256" key="5">
    <source>
        <dbReference type="ARBA" id="ARBA00022989"/>
    </source>
</evidence>
<reference evidence="9" key="1">
    <citation type="submission" date="2020-10" db="EMBL/GenBank/DDBJ databases">
        <authorList>
            <person name="Gilroy R."/>
        </authorList>
    </citation>
    <scope>NUCLEOTIDE SEQUENCE</scope>
    <source>
        <strain evidence="9">CHK195-11698</strain>
    </source>
</reference>
<dbReference type="GO" id="GO:0016413">
    <property type="term" value="F:O-acetyltransferase activity"/>
    <property type="evidence" value="ECO:0007669"/>
    <property type="project" value="TreeGrafter"/>
</dbReference>
<feature type="transmembrane region" description="Helical" evidence="7">
    <location>
        <begin position="287"/>
        <end position="307"/>
    </location>
</feature>
<feature type="transmembrane region" description="Helical" evidence="7">
    <location>
        <begin position="200"/>
        <end position="216"/>
    </location>
</feature>
<keyword evidence="6 7" id="KW-0472">Membrane</keyword>
<feature type="transmembrane region" description="Helical" evidence="7">
    <location>
        <begin position="103"/>
        <end position="121"/>
    </location>
</feature>
<evidence type="ECO:0000256" key="4">
    <source>
        <dbReference type="ARBA" id="ARBA00022692"/>
    </source>
</evidence>
<organism evidence="9 10">
    <name type="scientific">Candidatus Fimiplasma intestinipullorum</name>
    <dbReference type="NCBI Taxonomy" id="2840825"/>
    <lineage>
        <taxon>Bacteria</taxon>
        <taxon>Bacillati</taxon>
        <taxon>Bacillota</taxon>
        <taxon>Clostridia</taxon>
        <taxon>Eubacteriales</taxon>
        <taxon>Candidatus Fimiplasma</taxon>
    </lineage>
</organism>
<protein>
    <submittedName>
        <fullName evidence="9">Acyltransferase family protein</fullName>
    </submittedName>
</protein>
<dbReference type="Pfam" id="PF01757">
    <property type="entry name" value="Acyl_transf_3"/>
    <property type="match status" value="1"/>
</dbReference>
<feature type="domain" description="Acyltransferase 3" evidence="8">
    <location>
        <begin position="69"/>
        <end position="392"/>
    </location>
</feature>
<keyword evidence="9" id="KW-0012">Acyltransferase</keyword>
<keyword evidence="4 7" id="KW-0812">Transmembrane</keyword>
<evidence type="ECO:0000256" key="3">
    <source>
        <dbReference type="ARBA" id="ARBA00022475"/>
    </source>
</evidence>
<dbReference type="AlphaFoldDB" id="A0A9D1L0M2"/>